<dbReference type="PRINTS" id="PR01657">
    <property type="entry name" value="MCMFAMILY"/>
</dbReference>
<proteinExistence type="inferred from homology"/>
<dbReference type="AlphaFoldDB" id="A0A6P6YIW1"/>
<evidence type="ECO:0000256" key="7">
    <source>
        <dbReference type="ARBA" id="ARBA00022840"/>
    </source>
</evidence>
<dbReference type="GO" id="GO:0016787">
    <property type="term" value="F:hydrolase activity"/>
    <property type="evidence" value="ECO:0007669"/>
    <property type="project" value="UniProtKB-KW"/>
</dbReference>
<evidence type="ECO:0000256" key="10">
    <source>
        <dbReference type="RuleBase" id="RU004070"/>
    </source>
</evidence>
<dbReference type="PROSITE" id="PS00847">
    <property type="entry name" value="MCM_1"/>
    <property type="match status" value="1"/>
</dbReference>
<dbReference type="RefSeq" id="XP_027205458.1">
    <property type="nucleotide sequence ID" value="XM_027349657.1"/>
</dbReference>
<dbReference type="SMART" id="SM00350">
    <property type="entry name" value="MCM"/>
    <property type="match status" value="1"/>
</dbReference>
<evidence type="ECO:0000256" key="8">
    <source>
        <dbReference type="ARBA" id="ARBA00023125"/>
    </source>
</evidence>
<comment type="function">
    <text evidence="11">Acts as component of the MCM2-7 complex (MCM complex) which is the replicative helicase essential for 'once per cell cycle' DNA replication initiation and elongation in eukaryotic cells. The active ATPase sites in the MCM2-7 ring are formed through the interaction surfaces of two neighboring subunits such that a critical structure of a conserved arginine finger motif is provided in trans relative to the ATP-binding site of the Walker A box of the adjacent subunit. The six ATPase active sites, however, are likely to contribute differentially to the complex helicase activity.</text>
</comment>
<dbReference type="GO" id="GO:0000727">
    <property type="term" value="P:double-strand break repair via break-induced replication"/>
    <property type="evidence" value="ECO:0007669"/>
    <property type="project" value="TreeGrafter"/>
</dbReference>
<comment type="similarity">
    <text evidence="2 10">Belongs to the MCM family.</text>
</comment>
<organism evidence="13 14">
    <name type="scientific">Dermatophagoides pteronyssinus</name>
    <name type="common">European house dust mite</name>
    <dbReference type="NCBI Taxonomy" id="6956"/>
    <lineage>
        <taxon>Eukaryota</taxon>
        <taxon>Metazoa</taxon>
        <taxon>Ecdysozoa</taxon>
        <taxon>Arthropoda</taxon>
        <taxon>Chelicerata</taxon>
        <taxon>Arachnida</taxon>
        <taxon>Acari</taxon>
        <taxon>Acariformes</taxon>
        <taxon>Sarcoptiformes</taxon>
        <taxon>Astigmata</taxon>
        <taxon>Psoroptidia</taxon>
        <taxon>Analgoidea</taxon>
        <taxon>Pyroglyphidae</taxon>
        <taxon>Dermatophagoidinae</taxon>
        <taxon>Dermatophagoides</taxon>
    </lineage>
</organism>
<evidence type="ECO:0000256" key="2">
    <source>
        <dbReference type="ARBA" id="ARBA00008010"/>
    </source>
</evidence>
<dbReference type="FunFam" id="3.40.50.300:FF:002469">
    <property type="entry name" value="Cell division control protein 21"/>
    <property type="match status" value="1"/>
</dbReference>
<dbReference type="InterPro" id="IPR001208">
    <property type="entry name" value="MCM_dom"/>
</dbReference>
<accession>A0A6P6YIW1</accession>
<reference evidence="14" key="1">
    <citation type="submission" date="2025-08" db="UniProtKB">
        <authorList>
            <consortium name="RefSeq"/>
        </authorList>
    </citation>
    <scope>IDENTIFICATION</scope>
    <source>
        <strain evidence="14">Airmid</strain>
    </source>
</reference>
<dbReference type="GO" id="GO:1902969">
    <property type="term" value="P:mitotic DNA replication"/>
    <property type="evidence" value="ECO:0007669"/>
    <property type="project" value="TreeGrafter"/>
</dbReference>
<keyword evidence="8 10" id="KW-0238">DNA-binding</keyword>
<dbReference type="InterPro" id="IPR027417">
    <property type="entry name" value="P-loop_NTPase"/>
</dbReference>
<dbReference type="PANTHER" id="PTHR11630">
    <property type="entry name" value="DNA REPLICATION LICENSING FACTOR MCM FAMILY MEMBER"/>
    <property type="match status" value="1"/>
</dbReference>
<dbReference type="Gene3D" id="2.20.28.10">
    <property type="match status" value="1"/>
</dbReference>
<feature type="non-terminal residue" evidence="14">
    <location>
        <position position="1"/>
    </location>
</feature>
<dbReference type="Pfam" id="PF17207">
    <property type="entry name" value="MCM_OB"/>
    <property type="match status" value="1"/>
</dbReference>
<evidence type="ECO:0000256" key="11">
    <source>
        <dbReference type="RuleBase" id="RU368064"/>
    </source>
</evidence>
<comment type="subcellular location">
    <subcellularLocation>
        <location evidence="1 11">Nucleus</location>
    </subcellularLocation>
</comment>
<keyword evidence="6 11" id="KW-0347">Helicase</keyword>
<dbReference type="GO" id="GO:0003697">
    <property type="term" value="F:single-stranded DNA binding"/>
    <property type="evidence" value="ECO:0007669"/>
    <property type="project" value="TreeGrafter"/>
</dbReference>
<keyword evidence="11" id="KW-0131">Cell cycle</keyword>
<dbReference type="OMA" id="CICCIDE"/>
<dbReference type="PROSITE" id="PS50051">
    <property type="entry name" value="MCM_2"/>
    <property type="match status" value="1"/>
</dbReference>
<dbReference type="InterPro" id="IPR008049">
    <property type="entry name" value="MCM6"/>
</dbReference>
<evidence type="ECO:0000313" key="14">
    <source>
        <dbReference type="RefSeq" id="XP_027205458.1"/>
    </source>
</evidence>
<evidence type="ECO:0000259" key="12">
    <source>
        <dbReference type="PROSITE" id="PS50051"/>
    </source>
</evidence>
<dbReference type="InterPro" id="IPR041562">
    <property type="entry name" value="MCM_lid"/>
</dbReference>
<dbReference type="EC" id="3.6.4.12" evidence="11"/>
<evidence type="ECO:0000256" key="4">
    <source>
        <dbReference type="ARBA" id="ARBA00022741"/>
    </source>
</evidence>
<sequence length="522" mass="58164">LKSLRSDDINQLVSLHAVVTRSTEVRPELLSASYKCEVCGFLNADVRQQFRYTYPIKCGNGQCANRTRWALQQETCRLIEWQRLRVQQPPEDREESHAVPQSMHVVVRGPFVNKCRSGETVRFTGYLIAVPDIAALIQANSLPHSVNREKTKEMNNELGAMQEGLHGISRLGVRELTYKLVFVAQNVQVVNSAFSANRFRKLCSCYNLLDQLAEFTAPHVYGCEACKKGILCLLVSGVEKYTAQDNIRLRGDINICLVGDPGTAKSQLLKWVESFADLVVYANGKSSTAAGLTASVHKDRETGESVIEAGALILADGGICCIDEFDKMNVKDRVAIHEAMEQQTISIAKAAIHATMNARARVLAACSPAEGRYNTARTLRENLALSPALLSRFDLVFVMLDANKVEEDAAIAAHIVKLARHDNVLPANEYLRDEADFKFYIAVASAFNPRLTPEAKQVLLHNFVNVRQRTALSNARNQSRLTTRQLESTMRIAEAIAKLHFSVWVTQFHAECAIDLFRSRES</sequence>
<dbReference type="Pfam" id="PF17855">
    <property type="entry name" value="MCM_lid"/>
    <property type="match status" value="1"/>
</dbReference>
<dbReference type="GO" id="GO:1990518">
    <property type="term" value="F:single-stranded 3'-5' DNA helicase activity"/>
    <property type="evidence" value="ECO:0007669"/>
    <property type="project" value="TreeGrafter"/>
</dbReference>
<evidence type="ECO:0000313" key="13">
    <source>
        <dbReference type="Proteomes" id="UP000515146"/>
    </source>
</evidence>
<evidence type="ECO:0000256" key="5">
    <source>
        <dbReference type="ARBA" id="ARBA00022801"/>
    </source>
</evidence>
<evidence type="ECO:0000256" key="3">
    <source>
        <dbReference type="ARBA" id="ARBA00022705"/>
    </source>
</evidence>
<dbReference type="Pfam" id="PF00493">
    <property type="entry name" value="MCM"/>
    <property type="match status" value="1"/>
</dbReference>
<keyword evidence="9" id="KW-0539">Nucleus</keyword>
<keyword evidence="5 11" id="KW-0378">Hydrolase</keyword>
<dbReference type="InterPro" id="IPR033762">
    <property type="entry name" value="MCM_OB"/>
</dbReference>
<protein>
    <recommendedName>
        <fullName evidence="11">DNA replication licensing factor MCM6</fullName>
        <ecNumber evidence="11">3.6.4.12</ecNumber>
    </recommendedName>
</protein>
<dbReference type="GO" id="GO:0006270">
    <property type="term" value="P:DNA replication initiation"/>
    <property type="evidence" value="ECO:0007669"/>
    <property type="project" value="UniProtKB-UniRule"/>
</dbReference>
<evidence type="ECO:0000256" key="1">
    <source>
        <dbReference type="ARBA" id="ARBA00004123"/>
    </source>
</evidence>
<dbReference type="SUPFAM" id="SSF50249">
    <property type="entry name" value="Nucleic acid-binding proteins"/>
    <property type="match status" value="1"/>
</dbReference>
<keyword evidence="13" id="KW-1185">Reference proteome</keyword>
<comment type="catalytic activity">
    <reaction evidence="11">
        <text>ATP + H2O = ADP + phosphate + H(+)</text>
        <dbReference type="Rhea" id="RHEA:13065"/>
        <dbReference type="ChEBI" id="CHEBI:15377"/>
        <dbReference type="ChEBI" id="CHEBI:15378"/>
        <dbReference type="ChEBI" id="CHEBI:30616"/>
        <dbReference type="ChEBI" id="CHEBI:43474"/>
        <dbReference type="ChEBI" id="CHEBI:456216"/>
        <dbReference type="EC" id="3.6.4.12"/>
    </reaction>
</comment>
<dbReference type="InterPro" id="IPR031327">
    <property type="entry name" value="MCM"/>
</dbReference>
<dbReference type="GO" id="GO:0042555">
    <property type="term" value="C:MCM complex"/>
    <property type="evidence" value="ECO:0007669"/>
    <property type="project" value="UniProtKB-UniRule"/>
</dbReference>
<keyword evidence="4 10" id="KW-0547">Nucleotide-binding</keyword>
<dbReference type="KEGG" id="dpte:113799066"/>
<dbReference type="GO" id="GO:0005524">
    <property type="term" value="F:ATP binding"/>
    <property type="evidence" value="ECO:0007669"/>
    <property type="project" value="UniProtKB-UniRule"/>
</dbReference>
<dbReference type="FunFam" id="2.20.28.10:FF:000003">
    <property type="entry name" value="DNA helicase"/>
    <property type="match status" value="1"/>
</dbReference>
<dbReference type="GO" id="GO:0005634">
    <property type="term" value="C:nucleus"/>
    <property type="evidence" value="ECO:0007669"/>
    <property type="project" value="UniProtKB-SubCell"/>
</dbReference>
<dbReference type="Gene3D" id="2.40.50.140">
    <property type="entry name" value="Nucleic acid-binding proteins"/>
    <property type="match status" value="1"/>
</dbReference>
<dbReference type="PRINTS" id="PR01662">
    <property type="entry name" value="MCMPROTEIN6"/>
</dbReference>
<dbReference type="InParanoid" id="A0A6P6YIW1"/>
<dbReference type="PANTHER" id="PTHR11630:SF43">
    <property type="entry name" value="DNA REPLICATION LICENSING FACTOR MCM6"/>
    <property type="match status" value="1"/>
</dbReference>
<evidence type="ECO:0000256" key="6">
    <source>
        <dbReference type="ARBA" id="ARBA00022806"/>
    </source>
</evidence>
<comment type="subunit">
    <text evidence="11">Component of the MCM2-7 complex.</text>
</comment>
<dbReference type="InterPro" id="IPR012340">
    <property type="entry name" value="NA-bd_OB-fold"/>
</dbReference>
<feature type="domain" description="MCM C-terminal AAA(+) ATPase" evidence="12">
    <location>
        <begin position="208"/>
        <end position="415"/>
    </location>
</feature>
<keyword evidence="3 11" id="KW-0235">DNA replication</keyword>
<dbReference type="Proteomes" id="UP000515146">
    <property type="component" value="Unplaced"/>
</dbReference>
<gene>
    <name evidence="14" type="primary">LOC113799066</name>
</gene>
<evidence type="ECO:0000256" key="9">
    <source>
        <dbReference type="ARBA" id="ARBA00023242"/>
    </source>
</evidence>
<dbReference type="SUPFAM" id="SSF52540">
    <property type="entry name" value="P-loop containing nucleoside triphosphate hydrolases"/>
    <property type="match status" value="1"/>
</dbReference>
<keyword evidence="7 10" id="KW-0067">ATP-binding</keyword>
<dbReference type="Gene3D" id="3.40.50.300">
    <property type="entry name" value="P-loop containing nucleotide triphosphate hydrolases"/>
    <property type="match status" value="1"/>
</dbReference>
<dbReference type="InterPro" id="IPR018525">
    <property type="entry name" value="MCM_CS"/>
</dbReference>
<dbReference type="OrthoDB" id="1744952at2759"/>
<name>A0A6P6YIW1_DERPT</name>